<dbReference type="InterPro" id="IPR036135">
    <property type="entry name" value="MoeA_linker/N_sf"/>
</dbReference>
<dbReference type="RefSeq" id="XP_046600200.1">
    <property type="nucleotide sequence ID" value="XM_046744244.1"/>
</dbReference>
<dbReference type="InterPro" id="IPR005111">
    <property type="entry name" value="MoeA_C_domain_IV"/>
</dbReference>
<keyword evidence="7" id="KW-1185">Reference proteome</keyword>
<dbReference type="PANTHER" id="PTHR10192:SF5">
    <property type="entry name" value="GEPHYRIN"/>
    <property type="match status" value="1"/>
</dbReference>
<keyword evidence="5" id="KW-0460">Magnesium</keyword>
<dbReference type="InterPro" id="IPR036425">
    <property type="entry name" value="MoaB/Mog-like_dom_sf"/>
</dbReference>
<dbReference type="SUPFAM" id="SSF63867">
    <property type="entry name" value="MoeA C-terminal domain-like"/>
    <property type="match status" value="1"/>
</dbReference>
<dbReference type="InterPro" id="IPR001453">
    <property type="entry name" value="MoaB/Mog_dom"/>
</dbReference>
<feature type="domain" description="MoaB/Mog" evidence="6">
    <location>
        <begin position="31"/>
        <end position="179"/>
    </location>
</feature>
<evidence type="ECO:0000256" key="3">
    <source>
        <dbReference type="ARBA" id="ARBA00008339"/>
    </source>
</evidence>
<comment type="similarity">
    <text evidence="3">In the C-terminal section; belongs to the MoeA family.</text>
</comment>
<dbReference type="CDD" id="cd00887">
    <property type="entry name" value="MoeA"/>
    <property type="match status" value="1"/>
</dbReference>
<comment type="function">
    <text evidence="5">Catalyzes two steps in the biosynthesis of the molybdenum cofactor. In the first step, molybdopterin is adenylated. Subsequently, molybdate is inserted into adenylated molybdopterin and AMP is released.</text>
</comment>
<sequence length="648" mass="70375">MVNFLHWSYYEFEIVIVGMKIGIINSCYKKVSDTCASGNKTDNSGPELERLISSDLTETGRLIKGQVTCRTVVPDDEYQIMATLTRWSDIFKVNVILTTGGTGFSERDVTPEATKKILEKEAPGLSAAMLMASLKATPMGMLSRAVCGIRKKTLIVNLPGSTKAVKECFEAIARVIPHAVDLILAERTKVTNTHTQMQNRQEHHCSHHQSTISSARMASVADRLRESPYTMISVDAALGIISKSLHILDAEIINVWDSYGRVITDDIYAYCDLPPFRASIKDGYAVIASDGKGLRQVLGGTEAGQTPGTVKLVRGTCVRVNTGAPIPNEATAVVQVEDTKLIKTSNDGLEEGEIDILIEPKEGLDIRPIGSDIQNDSLILKAHTKIGAAEMGILAACGCTKVRVTQLSSVGVLSTGNELQQAGEPLKPGHVYDSNKITLMMMLRENGYSPKDCGIAKDDENAMINALKEALEEVDVLLTSGSVSMGDKDMLKPILENVFKATIHFGRVNMKPGKPTTYATCEHNGKTKYILCLPGNPVSAMVTGHLFALPLLKCLSGDSSKPVVVTAKLTTSYKLDPRPEYARAILIWEEEDPIPKAQSTGNQISSKLLSCKNANALLMLPGWTKERPQLKEGDLVNARLMGFNQNSA</sequence>
<keyword evidence="5" id="KW-0479">Metal-binding</keyword>
<comment type="pathway">
    <text evidence="1 5">Cofactor biosynthesis; molybdopterin biosynthesis.</text>
</comment>
<keyword evidence="4 5" id="KW-0501">Molybdenum cofactor biosynthesis</keyword>
<dbReference type="InterPro" id="IPR005110">
    <property type="entry name" value="MoeA_linker/N"/>
</dbReference>
<evidence type="ECO:0000256" key="4">
    <source>
        <dbReference type="ARBA" id="ARBA00023150"/>
    </source>
</evidence>
<evidence type="ECO:0000256" key="5">
    <source>
        <dbReference type="RuleBase" id="RU365090"/>
    </source>
</evidence>
<dbReference type="Pfam" id="PF03453">
    <property type="entry name" value="MoeA_N"/>
    <property type="match status" value="1"/>
</dbReference>
<evidence type="ECO:0000313" key="7">
    <source>
        <dbReference type="Proteomes" id="UP000829291"/>
    </source>
</evidence>
<dbReference type="Gene3D" id="2.170.190.11">
    <property type="entry name" value="Molybdopterin biosynthesis moea protein, domain 3"/>
    <property type="match status" value="1"/>
</dbReference>
<dbReference type="SUPFAM" id="SSF63882">
    <property type="entry name" value="MoeA N-terminal region -like"/>
    <property type="match status" value="1"/>
</dbReference>
<comment type="similarity">
    <text evidence="5">Belongs to the MoeA family.</text>
</comment>
<accession>A0ABM3GIU8</accession>
<dbReference type="Gene3D" id="3.40.980.10">
    <property type="entry name" value="MoaB/Mog-like domain"/>
    <property type="match status" value="2"/>
</dbReference>
<dbReference type="NCBIfam" id="TIGR00177">
    <property type="entry name" value="molyb_syn"/>
    <property type="match status" value="2"/>
</dbReference>
<feature type="domain" description="MoaB/Mog" evidence="6">
    <location>
        <begin position="411"/>
        <end position="554"/>
    </location>
</feature>
<dbReference type="CDD" id="cd00886">
    <property type="entry name" value="MogA_MoaB"/>
    <property type="match status" value="1"/>
</dbReference>
<comment type="catalytic activity">
    <reaction evidence="5">
        <text>adenylyl-molybdopterin + molybdate = Mo-molybdopterin + AMP + H(+)</text>
        <dbReference type="Rhea" id="RHEA:35047"/>
        <dbReference type="ChEBI" id="CHEBI:15378"/>
        <dbReference type="ChEBI" id="CHEBI:36264"/>
        <dbReference type="ChEBI" id="CHEBI:62727"/>
        <dbReference type="ChEBI" id="CHEBI:71302"/>
        <dbReference type="ChEBI" id="CHEBI:456215"/>
    </reaction>
</comment>
<name>A0ABM3GIU8_NEOLC</name>
<evidence type="ECO:0000256" key="2">
    <source>
        <dbReference type="ARBA" id="ARBA00007589"/>
    </source>
</evidence>
<dbReference type="Pfam" id="PF00994">
    <property type="entry name" value="MoCF_biosynth"/>
    <property type="match status" value="2"/>
</dbReference>
<dbReference type="SMART" id="SM00852">
    <property type="entry name" value="MoCF_biosynth"/>
    <property type="match status" value="2"/>
</dbReference>
<dbReference type="PANTHER" id="PTHR10192">
    <property type="entry name" value="MOLYBDOPTERIN BIOSYNTHESIS PROTEIN"/>
    <property type="match status" value="1"/>
</dbReference>
<comment type="similarity">
    <text evidence="2">In the N-terminal section; belongs to the MoaB/Mog family.</text>
</comment>
<evidence type="ECO:0000313" key="8">
    <source>
        <dbReference type="RefSeq" id="XP_046600200.1"/>
    </source>
</evidence>
<dbReference type="Gene3D" id="3.90.105.10">
    <property type="entry name" value="Molybdopterin biosynthesis moea protein, domain 2"/>
    <property type="match status" value="1"/>
</dbReference>
<proteinExistence type="inferred from homology"/>
<comment type="cofactor">
    <cofactor evidence="5">
        <name>Mg(2+)</name>
        <dbReference type="ChEBI" id="CHEBI:18420"/>
    </cofactor>
</comment>
<keyword evidence="5" id="KW-0500">Molybdenum</keyword>
<evidence type="ECO:0000259" key="6">
    <source>
        <dbReference type="SMART" id="SM00852"/>
    </source>
</evidence>
<evidence type="ECO:0000256" key="1">
    <source>
        <dbReference type="ARBA" id="ARBA00005046"/>
    </source>
</evidence>
<dbReference type="Pfam" id="PF03454">
    <property type="entry name" value="MoeA_C"/>
    <property type="match status" value="1"/>
</dbReference>
<comment type="catalytic activity">
    <reaction evidence="5">
        <text>molybdopterin + ATP + H(+) = adenylyl-molybdopterin + diphosphate</text>
        <dbReference type="Rhea" id="RHEA:31331"/>
        <dbReference type="ChEBI" id="CHEBI:15378"/>
        <dbReference type="ChEBI" id="CHEBI:30616"/>
        <dbReference type="ChEBI" id="CHEBI:33019"/>
        <dbReference type="ChEBI" id="CHEBI:58698"/>
        <dbReference type="ChEBI" id="CHEBI:62727"/>
    </reaction>
</comment>
<dbReference type="InterPro" id="IPR036688">
    <property type="entry name" value="MoeA_C_domain_IV_sf"/>
</dbReference>
<dbReference type="Gene3D" id="2.40.340.10">
    <property type="entry name" value="MoeA, C-terminal, domain IV"/>
    <property type="match status" value="1"/>
</dbReference>
<gene>
    <name evidence="8" type="primary">LOC107226997</name>
</gene>
<keyword evidence="5" id="KW-0808">Transferase</keyword>
<dbReference type="InterPro" id="IPR038987">
    <property type="entry name" value="MoeA-like"/>
</dbReference>
<dbReference type="Proteomes" id="UP000829291">
    <property type="component" value="Chromosome 6"/>
</dbReference>
<dbReference type="GeneID" id="107226997"/>
<organism evidence="7 8">
    <name type="scientific">Neodiprion lecontei</name>
    <name type="common">Redheaded pine sawfly</name>
    <dbReference type="NCBI Taxonomy" id="441921"/>
    <lineage>
        <taxon>Eukaryota</taxon>
        <taxon>Metazoa</taxon>
        <taxon>Ecdysozoa</taxon>
        <taxon>Arthropoda</taxon>
        <taxon>Hexapoda</taxon>
        <taxon>Insecta</taxon>
        <taxon>Pterygota</taxon>
        <taxon>Neoptera</taxon>
        <taxon>Endopterygota</taxon>
        <taxon>Hymenoptera</taxon>
        <taxon>Tenthredinoidea</taxon>
        <taxon>Diprionidae</taxon>
        <taxon>Diprioninae</taxon>
        <taxon>Neodiprion</taxon>
    </lineage>
</organism>
<protein>
    <submittedName>
        <fullName evidence="8">Gephyrin isoform X1</fullName>
    </submittedName>
</protein>
<dbReference type="InterPro" id="IPR008284">
    <property type="entry name" value="MoCF_biosynth_CS"/>
</dbReference>
<dbReference type="SUPFAM" id="SSF53218">
    <property type="entry name" value="Molybdenum cofactor biosynthesis proteins"/>
    <property type="match status" value="2"/>
</dbReference>
<reference evidence="8" key="1">
    <citation type="submission" date="2025-08" db="UniProtKB">
        <authorList>
            <consortium name="RefSeq"/>
        </authorList>
    </citation>
    <scope>IDENTIFICATION</scope>
    <source>
        <tissue evidence="8">Thorax and Abdomen</tissue>
    </source>
</reference>
<dbReference type="PROSITE" id="PS01078">
    <property type="entry name" value="MOCF_BIOSYNTHESIS_1"/>
    <property type="match status" value="1"/>
</dbReference>